<accession>A0A381ULH3</accession>
<proteinExistence type="predicted"/>
<organism evidence="1">
    <name type="scientific">marine metagenome</name>
    <dbReference type="NCBI Taxonomy" id="408172"/>
    <lineage>
        <taxon>unclassified sequences</taxon>
        <taxon>metagenomes</taxon>
        <taxon>ecological metagenomes</taxon>
    </lineage>
</organism>
<evidence type="ECO:0000313" key="1">
    <source>
        <dbReference type="EMBL" id="SVA28844.1"/>
    </source>
</evidence>
<sequence length="44" mass="4664">MAAPARVLIGPAEIALTLMFLLPKSTLKYLTLVSRAALAIPITL</sequence>
<dbReference type="AlphaFoldDB" id="A0A381ULH3"/>
<protein>
    <submittedName>
        <fullName evidence="1">Uncharacterized protein</fullName>
    </submittedName>
</protein>
<dbReference type="EMBL" id="UINC01006653">
    <property type="protein sequence ID" value="SVA28844.1"/>
    <property type="molecule type" value="Genomic_DNA"/>
</dbReference>
<gene>
    <name evidence="1" type="ORF">METZ01_LOCUS81698</name>
</gene>
<reference evidence="1" key="1">
    <citation type="submission" date="2018-05" db="EMBL/GenBank/DDBJ databases">
        <authorList>
            <person name="Lanie J.A."/>
            <person name="Ng W.-L."/>
            <person name="Kazmierczak K.M."/>
            <person name="Andrzejewski T.M."/>
            <person name="Davidsen T.M."/>
            <person name="Wayne K.J."/>
            <person name="Tettelin H."/>
            <person name="Glass J.I."/>
            <person name="Rusch D."/>
            <person name="Podicherti R."/>
            <person name="Tsui H.-C.T."/>
            <person name="Winkler M.E."/>
        </authorList>
    </citation>
    <scope>NUCLEOTIDE SEQUENCE</scope>
</reference>
<name>A0A381ULH3_9ZZZZ</name>